<protein>
    <recommendedName>
        <fullName evidence="1">Methyltransferase FkbM domain-containing protein</fullName>
    </recommendedName>
</protein>
<sequence length="314" mass="35560">MIDALQFLEEHRNWRFPYFKDTPLRQRIAWRRLGFSAWRAGAISFRDAMQNLLSSAGKSQSLMKRMWAFANAHFMDDIRAQNLHQEGIAVFGRPFNLASEREETLKWIATFKTLNETIAADQYQTKKYLRPNSTVVDAGANIGAFSVLSGHLCPEGAIYAFEPVPSTCSVLRKNCSPYRNIHVYEQALGETEKESSILMNLETLAASALQDSGMPFDTYPTAPPQKVSVTTVDALELPRLDFMKLDVEGYCGRVIAGAKESIRKYRPVIVMEIDRPGTEEEEIKKLVNAVSPGYHFIKRYATELLLSIIPQEKL</sequence>
<proteinExistence type="predicted"/>
<dbReference type="SUPFAM" id="SSF53335">
    <property type="entry name" value="S-adenosyl-L-methionine-dependent methyltransferases"/>
    <property type="match status" value="1"/>
</dbReference>
<comment type="caution">
    <text evidence="2">The sequence shown here is derived from an EMBL/GenBank/DDBJ whole genome shotgun (WGS) entry which is preliminary data.</text>
</comment>
<name>A0A1G2CMH4_9BACT</name>
<dbReference type="PANTHER" id="PTHR34203">
    <property type="entry name" value="METHYLTRANSFERASE, FKBM FAMILY PROTEIN"/>
    <property type="match status" value="1"/>
</dbReference>
<feature type="domain" description="Methyltransferase FkbM" evidence="1">
    <location>
        <begin position="137"/>
        <end position="280"/>
    </location>
</feature>
<dbReference type="EMBL" id="MHLB01000034">
    <property type="protein sequence ID" value="OGZ01648.1"/>
    <property type="molecule type" value="Genomic_DNA"/>
</dbReference>
<dbReference type="InterPro" id="IPR006342">
    <property type="entry name" value="FkbM_mtfrase"/>
</dbReference>
<dbReference type="Gene3D" id="3.40.50.150">
    <property type="entry name" value="Vaccinia Virus protein VP39"/>
    <property type="match status" value="1"/>
</dbReference>
<evidence type="ECO:0000313" key="2">
    <source>
        <dbReference type="EMBL" id="OGZ01648.1"/>
    </source>
</evidence>
<dbReference type="PANTHER" id="PTHR34203:SF15">
    <property type="entry name" value="SLL1173 PROTEIN"/>
    <property type="match status" value="1"/>
</dbReference>
<evidence type="ECO:0000259" key="1">
    <source>
        <dbReference type="Pfam" id="PF05050"/>
    </source>
</evidence>
<dbReference type="NCBIfam" id="TIGR01444">
    <property type="entry name" value="fkbM_fam"/>
    <property type="match status" value="1"/>
</dbReference>
<gene>
    <name evidence="2" type="ORF">A2946_02135</name>
</gene>
<dbReference type="Proteomes" id="UP000178348">
    <property type="component" value="Unassembled WGS sequence"/>
</dbReference>
<dbReference type="InterPro" id="IPR052514">
    <property type="entry name" value="SAM-dependent_MTase"/>
</dbReference>
<accession>A0A1G2CMH4</accession>
<organism evidence="2 3">
    <name type="scientific">Candidatus Liptonbacteria bacterium RIFCSPLOWO2_01_FULL_53_13</name>
    <dbReference type="NCBI Taxonomy" id="1798651"/>
    <lineage>
        <taxon>Bacteria</taxon>
        <taxon>Candidatus Liptoniibacteriota</taxon>
    </lineage>
</organism>
<dbReference type="AlphaFoldDB" id="A0A1G2CMH4"/>
<evidence type="ECO:0000313" key="3">
    <source>
        <dbReference type="Proteomes" id="UP000178348"/>
    </source>
</evidence>
<dbReference type="Pfam" id="PF05050">
    <property type="entry name" value="Methyltransf_21"/>
    <property type="match status" value="1"/>
</dbReference>
<reference evidence="2 3" key="1">
    <citation type="journal article" date="2016" name="Nat. Commun.">
        <title>Thousands of microbial genomes shed light on interconnected biogeochemical processes in an aquifer system.</title>
        <authorList>
            <person name="Anantharaman K."/>
            <person name="Brown C.T."/>
            <person name="Hug L.A."/>
            <person name="Sharon I."/>
            <person name="Castelle C.J."/>
            <person name="Probst A.J."/>
            <person name="Thomas B.C."/>
            <person name="Singh A."/>
            <person name="Wilkins M.J."/>
            <person name="Karaoz U."/>
            <person name="Brodie E.L."/>
            <person name="Williams K.H."/>
            <person name="Hubbard S.S."/>
            <person name="Banfield J.F."/>
        </authorList>
    </citation>
    <scope>NUCLEOTIDE SEQUENCE [LARGE SCALE GENOMIC DNA]</scope>
</reference>
<dbReference type="InterPro" id="IPR029063">
    <property type="entry name" value="SAM-dependent_MTases_sf"/>
</dbReference>